<evidence type="ECO:0000313" key="1">
    <source>
        <dbReference type="EMBL" id="SVB86186.1"/>
    </source>
</evidence>
<organism evidence="1">
    <name type="scientific">marine metagenome</name>
    <dbReference type="NCBI Taxonomy" id="408172"/>
    <lineage>
        <taxon>unclassified sequences</taxon>
        <taxon>metagenomes</taxon>
        <taxon>ecological metagenomes</taxon>
    </lineage>
</organism>
<sequence>MVLGCTYHLQNVTFHGMPFPYNAPTQFAV</sequence>
<gene>
    <name evidence="1" type="ORF">METZ01_LOCUS239040</name>
</gene>
<reference evidence="1" key="1">
    <citation type="submission" date="2018-05" db="EMBL/GenBank/DDBJ databases">
        <authorList>
            <person name="Lanie J.A."/>
            <person name="Ng W.-L."/>
            <person name="Kazmierczak K.M."/>
            <person name="Andrzejewski T.M."/>
            <person name="Davidsen T.M."/>
            <person name="Wayne K.J."/>
            <person name="Tettelin H."/>
            <person name="Glass J.I."/>
            <person name="Rusch D."/>
            <person name="Podicherti R."/>
            <person name="Tsui H.-C.T."/>
            <person name="Winkler M.E."/>
        </authorList>
    </citation>
    <scope>NUCLEOTIDE SEQUENCE</scope>
</reference>
<dbReference type="AlphaFoldDB" id="A0A382HFZ2"/>
<dbReference type="EMBL" id="UINC01061041">
    <property type="protein sequence ID" value="SVB86186.1"/>
    <property type="molecule type" value="Genomic_DNA"/>
</dbReference>
<accession>A0A382HFZ2</accession>
<protein>
    <submittedName>
        <fullName evidence="1">Uncharacterized protein</fullName>
    </submittedName>
</protein>
<name>A0A382HFZ2_9ZZZZ</name>
<proteinExistence type="predicted"/>